<comment type="caution">
    <text evidence="2">The sequence shown here is derived from an EMBL/GenBank/DDBJ whole genome shotgun (WGS) entry which is preliminary data.</text>
</comment>
<dbReference type="InterPro" id="IPR043502">
    <property type="entry name" value="DNA/RNA_pol_sf"/>
</dbReference>
<name>A0A438H1N4_VITVI</name>
<accession>A0A438H1N4</accession>
<dbReference type="SUPFAM" id="SSF56672">
    <property type="entry name" value="DNA/RNA polymerases"/>
    <property type="match status" value="1"/>
</dbReference>
<evidence type="ECO:0000313" key="2">
    <source>
        <dbReference type="EMBL" id="RVW78141.1"/>
    </source>
</evidence>
<dbReference type="PANTHER" id="PTHR48475">
    <property type="entry name" value="RIBONUCLEASE H"/>
    <property type="match status" value="1"/>
</dbReference>
<evidence type="ECO:0000259" key="1">
    <source>
        <dbReference type="Pfam" id="PF13456"/>
    </source>
</evidence>
<dbReference type="InterPro" id="IPR036397">
    <property type="entry name" value="RNaseH_sf"/>
</dbReference>
<dbReference type="Proteomes" id="UP000288805">
    <property type="component" value="Unassembled WGS sequence"/>
</dbReference>
<dbReference type="EMBL" id="QGNW01000301">
    <property type="protein sequence ID" value="RVW78141.1"/>
    <property type="molecule type" value="Genomic_DNA"/>
</dbReference>
<dbReference type="CDD" id="cd09279">
    <property type="entry name" value="RNase_HI_like"/>
    <property type="match status" value="1"/>
</dbReference>
<evidence type="ECO:0000313" key="3">
    <source>
        <dbReference type="Proteomes" id="UP000288805"/>
    </source>
</evidence>
<dbReference type="Gene3D" id="3.30.420.10">
    <property type="entry name" value="Ribonuclease H-like superfamily/Ribonuclease H"/>
    <property type="match status" value="3"/>
</dbReference>
<organism evidence="2 3">
    <name type="scientific">Vitis vinifera</name>
    <name type="common">Grape</name>
    <dbReference type="NCBI Taxonomy" id="29760"/>
    <lineage>
        <taxon>Eukaryota</taxon>
        <taxon>Viridiplantae</taxon>
        <taxon>Streptophyta</taxon>
        <taxon>Embryophyta</taxon>
        <taxon>Tracheophyta</taxon>
        <taxon>Spermatophyta</taxon>
        <taxon>Magnoliopsida</taxon>
        <taxon>eudicotyledons</taxon>
        <taxon>Gunneridae</taxon>
        <taxon>Pentapetalae</taxon>
        <taxon>rosids</taxon>
        <taxon>Vitales</taxon>
        <taxon>Vitaceae</taxon>
        <taxon>Viteae</taxon>
        <taxon>Vitis</taxon>
    </lineage>
</organism>
<reference evidence="2 3" key="1">
    <citation type="journal article" date="2018" name="PLoS Genet.">
        <title>Population sequencing reveals clonal diversity and ancestral inbreeding in the grapevine cultivar Chardonnay.</title>
        <authorList>
            <person name="Roach M.J."/>
            <person name="Johnson D.L."/>
            <person name="Bohlmann J."/>
            <person name="van Vuuren H.J."/>
            <person name="Jones S.J."/>
            <person name="Pretorius I.S."/>
            <person name="Schmidt S.A."/>
            <person name="Borneman A.R."/>
        </authorList>
    </citation>
    <scope>NUCLEOTIDE SEQUENCE [LARGE SCALE GENOMIC DNA]</scope>
    <source>
        <strain evidence="3">cv. Chardonnay</strain>
        <tissue evidence="2">Leaf</tissue>
    </source>
</reference>
<dbReference type="SUPFAM" id="SSF53098">
    <property type="entry name" value="Ribonuclease H-like"/>
    <property type="match status" value="1"/>
</dbReference>
<protein>
    <recommendedName>
        <fullName evidence="1">RNase H type-1 domain-containing protein</fullName>
    </recommendedName>
</protein>
<feature type="domain" description="RNase H type-1" evidence="1">
    <location>
        <begin position="267"/>
        <end position="315"/>
    </location>
</feature>
<dbReference type="GO" id="GO:0004523">
    <property type="term" value="F:RNA-DNA hybrid ribonuclease activity"/>
    <property type="evidence" value="ECO:0007669"/>
    <property type="project" value="InterPro"/>
</dbReference>
<dbReference type="InterPro" id="IPR012337">
    <property type="entry name" value="RNaseH-like_sf"/>
</dbReference>
<dbReference type="GO" id="GO:0003676">
    <property type="term" value="F:nucleic acid binding"/>
    <property type="evidence" value="ECO:0007669"/>
    <property type="project" value="InterPro"/>
</dbReference>
<gene>
    <name evidence="2" type="ORF">CK203_049691</name>
</gene>
<proteinExistence type="predicted"/>
<dbReference type="PANTHER" id="PTHR48475:SF1">
    <property type="entry name" value="RNASE H TYPE-1 DOMAIN-CONTAINING PROTEIN"/>
    <property type="match status" value="1"/>
</dbReference>
<dbReference type="InterPro" id="IPR002156">
    <property type="entry name" value="RNaseH_domain"/>
</dbReference>
<sequence length="549" mass="62194">MSLADYFVRASEPQAHLNSIIGGLNTTQEAELQRLIHQLQLSDGAPGTSTSALAALSSPDRMSLMMLYFPDKIDKHGTFAKIGDIVDEAIPHDEYIDEMLAMSMSQIEEEEIQKHLSVGFLLVIEYPKWLANVIPVLKKDGKVRVYVDFRDLNKVSPKDDFPLPHIDMLVDSMIGATDQRQRPPSSMHDASGCRVTYGKLLGYMVCKRGIEADSDKIRAILDMSAPRTEREIRGFLANLSGYGMGVLLISPHGDHIPKYVRLAFSNRHPTTNNIVEYEACILGLEMTLELRIRQMEVFGDSNLVLRQIQGEWKTRYVKHRPYHAYLELLLEDGLPWYHDIYHFLRLGAYPEAATTKDKKALRQLAIEFVICGETLYRQSADRMLLLLLDRASTGLSNERGSCGSLRTTYGKGYVGLFRQKSSNGHEFILVAINYFTKWVEVASYARLISVRVASFIRSHIICRYGVPHEFISDRGIHFKAEKVVETSRDWSEKLPFALWAYRTSFPTSIEATPYSLVYGVEAVLPVEIKMGSLRVALKQHIPEADWAQA</sequence>
<dbReference type="Gene3D" id="3.10.10.10">
    <property type="entry name" value="HIV Type 1 Reverse Transcriptase, subunit A, domain 1"/>
    <property type="match status" value="1"/>
</dbReference>
<dbReference type="Pfam" id="PF13456">
    <property type="entry name" value="RVT_3"/>
    <property type="match status" value="1"/>
</dbReference>
<dbReference type="AlphaFoldDB" id="A0A438H1N4"/>